<dbReference type="SUPFAM" id="SSF53706">
    <property type="entry name" value="Formate dehydrogenase/DMSO reductase, domains 1-3"/>
    <property type="match status" value="1"/>
</dbReference>
<keyword evidence="6" id="KW-0479">Metal-binding</keyword>
<dbReference type="GO" id="GO:0016020">
    <property type="term" value="C:membrane"/>
    <property type="evidence" value="ECO:0007669"/>
    <property type="project" value="TreeGrafter"/>
</dbReference>
<evidence type="ECO:0000313" key="12">
    <source>
        <dbReference type="EMBL" id="MDH6503798.1"/>
    </source>
</evidence>
<reference evidence="12" key="1">
    <citation type="submission" date="2023-04" db="EMBL/GenBank/DDBJ databases">
        <title>Genome Encyclopedia of Bacteria and Archaea VI: Functional Genomics of Type Strains.</title>
        <authorList>
            <person name="Whitman W."/>
        </authorList>
    </citation>
    <scope>NUCLEOTIDE SEQUENCE</scope>
    <source>
        <strain evidence="12">Enz.4-51</strain>
    </source>
</reference>
<dbReference type="Pfam" id="PF00384">
    <property type="entry name" value="Molybdopterin"/>
    <property type="match status" value="1"/>
</dbReference>
<dbReference type="CDD" id="cd02754">
    <property type="entry name" value="MopB_Nitrate-R-NapA-like"/>
    <property type="match status" value="1"/>
</dbReference>
<dbReference type="InterPro" id="IPR009010">
    <property type="entry name" value="Asp_de-COase-like_dom_sf"/>
</dbReference>
<comment type="cofactor">
    <cofactor evidence="2">
        <name>[4Fe-4S] cluster</name>
        <dbReference type="ChEBI" id="CHEBI:49883"/>
    </cofactor>
</comment>
<evidence type="ECO:0000256" key="5">
    <source>
        <dbReference type="ARBA" id="ARBA00022505"/>
    </source>
</evidence>
<dbReference type="PROSITE" id="PS00490">
    <property type="entry name" value="MOLYBDOPTERIN_PROK_2"/>
    <property type="match status" value="1"/>
</dbReference>
<dbReference type="Pfam" id="PF01568">
    <property type="entry name" value="Molydop_binding"/>
    <property type="match status" value="1"/>
</dbReference>
<dbReference type="InterPro" id="IPR006656">
    <property type="entry name" value="Mopterin_OxRdtase"/>
</dbReference>
<gene>
    <name evidence="12" type="ORF">M2127_001091</name>
</gene>
<dbReference type="GO" id="GO:0045333">
    <property type="term" value="P:cellular respiration"/>
    <property type="evidence" value="ECO:0007669"/>
    <property type="project" value="UniProtKB-ARBA"/>
</dbReference>
<dbReference type="AlphaFoldDB" id="A0AA43S5H8"/>
<dbReference type="CDD" id="cd02791">
    <property type="entry name" value="MopB_CT_Nitrate-R-NapA-like"/>
    <property type="match status" value="1"/>
</dbReference>
<name>A0AA43S5H8_9BURK</name>
<dbReference type="EMBL" id="JARXYA010000004">
    <property type="protein sequence ID" value="MDH6503798.1"/>
    <property type="molecule type" value="Genomic_DNA"/>
</dbReference>
<evidence type="ECO:0000256" key="2">
    <source>
        <dbReference type="ARBA" id="ARBA00001966"/>
    </source>
</evidence>
<dbReference type="PROSITE" id="PS00551">
    <property type="entry name" value="MOLYBDOPTERIN_PROK_1"/>
    <property type="match status" value="1"/>
</dbReference>
<keyword evidence="8" id="KW-0408">Iron</keyword>
<comment type="caution">
    <text evidence="12">The sequence shown here is derived from an EMBL/GenBank/DDBJ whole genome shotgun (WGS) entry which is preliminary data.</text>
</comment>
<dbReference type="SMART" id="SM00926">
    <property type="entry name" value="Molybdop_Fe4S4"/>
    <property type="match status" value="1"/>
</dbReference>
<dbReference type="FunFam" id="3.40.228.10:FF:000002">
    <property type="entry name" value="Formate dehydrogenase subunit alpha"/>
    <property type="match status" value="1"/>
</dbReference>
<evidence type="ECO:0000256" key="4">
    <source>
        <dbReference type="ARBA" id="ARBA00022485"/>
    </source>
</evidence>
<dbReference type="GO" id="GO:0046872">
    <property type="term" value="F:metal ion binding"/>
    <property type="evidence" value="ECO:0007669"/>
    <property type="project" value="UniProtKB-KW"/>
</dbReference>
<dbReference type="PROSITE" id="PS51669">
    <property type="entry name" value="4FE4S_MOW_BIS_MGD"/>
    <property type="match status" value="1"/>
</dbReference>
<evidence type="ECO:0000256" key="8">
    <source>
        <dbReference type="ARBA" id="ARBA00023004"/>
    </source>
</evidence>
<dbReference type="RefSeq" id="WP_076023126.1">
    <property type="nucleotide sequence ID" value="NZ_JARXVV010000008.1"/>
</dbReference>
<dbReference type="GO" id="GO:0051539">
    <property type="term" value="F:4 iron, 4 sulfur cluster binding"/>
    <property type="evidence" value="ECO:0007669"/>
    <property type="project" value="UniProtKB-KW"/>
</dbReference>
<dbReference type="InterPro" id="IPR006655">
    <property type="entry name" value="Mopterin_OxRdtase_prok_CS"/>
</dbReference>
<dbReference type="SUPFAM" id="SSF50692">
    <property type="entry name" value="ADC-like"/>
    <property type="match status" value="1"/>
</dbReference>
<dbReference type="InterPro" id="IPR041854">
    <property type="entry name" value="BFD-like_2Fe2S-bd_dom_sf"/>
</dbReference>
<dbReference type="Gene3D" id="1.10.10.1100">
    <property type="entry name" value="BFD-like [2Fe-2S]-binding domain"/>
    <property type="match status" value="1"/>
</dbReference>
<dbReference type="Gene3D" id="3.40.50.740">
    <property type="match status" value="1"/>
</dbReference>
<keyword evidence="5" id="KW-0500">Molybdenum</keyword>
<dbReference type="InterPro" id="IPR007419">
    <property type="entry name" value="BFD-like_2Fe2S-bd_dom"/>
</dbReference>
<dbReference type="PANTHER" id="PTHR43105">
    <property type="entry name" value="RESPIRATORY NITRATE REDUCTASE"/>
    <property type="match status" value="1"/>
</dbReference>
<dbReference type="Proteomes" id="UP001161160">
    <property type="component" value="Unassembled WGS sequence"/>
</dbReference>
<dbReference type="InterPro" id="IPR041957">
    <property type="entry name" value="CT_Nitrate-R-NapA-like"/>
</dbReference>
<dbReference type="Gene3D" id="2.40.40.20">
    <property type="match status" value="1"/>
</dbReference>
<dbReference type="EC" id="1.7.99.-" evidence="12"/>
<dbReference type="Gene3D" id="3.40.228.10">
    <property type="entry name" value="Dimethylsulfoxide Reductase, domain 2"/>
    <property type="match status" value="1"/>
</dbReference>
<dbReference type="GO" id="GO:0043546">
    <property type="term" value="F:molybdopterin cofactor binding"/>
    <property type="evidence" value="ECO:0007669"/>
    <property type="project" value="InterPro"/>
</dbReference>
<dbReference type="GO" id="GO:1990204">
    <property type="term" value="C:oxidoreductase complex"/>
    <property type="evidence" value="ECO:0007669"/>
    <property type="project" value="UniProtKB-ARBA"/>
</dbReference>
<evidence type="ECO:0000256" key="10">
    <source>
        <dbReference type="ARBA" id="ARBA00023063"/>
    </source>
</evidence>
<dbReference type="InterPro" id="IPR006657">
    <property type="entry name" value="MoPterin_dinucl-bd_dom"/>
</dbReference>
<protein>
    <submittedName>
        <fullName evidence="12">Assimilatory nitrate reductase catalytic subunit</fullName>
        <ecNumber evidence="12">1.7.99.-</ecNumber>
    </submittedName>
</protein>
<comment type="cofactor">
    <cofactor evidence="1">
        <name>Mo-bis(molybdopterin guanine dinucleotide)</name>
        <dbReference type="ChEBI" id="CHEBI:60539"/>
    </cofactor>
</comment>
<organism evidence="12 13">
    <name type="scientific">Polynucleobacter sphagniphilus</name>
    <dbReference type="NCBI Taxonomy" id="1743169"/>
    <lineage>
        <taxon>Bacteria</taxon>
        <taxon>Pseudomonadati</taxon>
        <taxon>Pseudomonadota</taxon>
        <taxon>Betaproteobacteria</taxon>
        <taxon>Burkholderiales</taxon>
        <taxon>Burkholderiaceae</taxon>
        <taxon>Polynucleobacter</taxon>
    </lineage>
</organism>
<evidence type="ECO:0000256" key="9">
    <source>
        <dbReference type="ARBA" id="ARBA00023014"/>
    </source>
</evidence>
<evidence type="ECO:0000256" key="1">
    <source>
        <dbReference type="ARBA" id="ARBA00001942"/>
    </source>
</evidence>
<evidence type="ECO:0000259" key="11">
    <source>
        <dbReference type="PROSITE" id="PS51669"/>
    </source>
</evidence>
<evidence type="ECO:0000256" key="6">
    <source>
        <dbReference type="ARBA" id="ARBA00022723"/>
    </source>
</evidence>
<feature type="domain" description="4Fe-4S Mo/W bis-MGD-type" evidence="11">
    <location>
        <begin position="1"/>
        <end position="62"/>
    </location>
</feature>
<keyword evidence="9" id="KW-0411">Iron-sulfur</keyword>
<proteinExistence type="inferred from homology"/>
<dbReference type="PANTHER" id="PTHR43105:SF9">
    <property type="entry name" value="NADPH-FE(3+) OXIDOREDUCTASE SUBUNIT ALPHA"/>
    <property type="match status" value="1"/>
</dbReference>
<evidence type="ECO:0000256" key="3">
    <source>
        <dbReference type="ARBA" id="ARBA00008747"/>
    </source>
</evidence>
<dbReference type="InterPro" id="IPR006963">
    <property type="entry name" value="Mopterin_OxRdtase_4Fe-4S_dom"/>
</dbReference>
<dbReference type="InterPro" id="IPR027467">
    <property type="entry name" value="MopterinOxRdtase_cofactor_BS"/>
</dbReference>
<evidence type="ECO:0000256" key="7">
    <source>
        <dbReference type="ARBA" id="ARBA00023002"/>
    </source>
</evidence>
<keyword evidence="7 12" id="KW-0560">Oxidoreductase</keyword>
<comment type="similarity">
    <text evidence="3">Belongs to the prokaryotic molybdopterin-containing oxidoreductase family. NasA/NapA/NarB subfamily.</text>
</comment>
<dbReference type="GO" id="GO:0016491">
    <property type="term" value="F:oxidoreductase activity"/>
    <property type="evidence" value="ECO:0007669"/>
    <property type="project" value="UniProtKB-KW"/>
</dbReference>
<accession>A0AA43S5H8</accession>
<dbReference type="Pfam" id="PF04324">
    <property type="entry name" value="Fer2_BFD"/>
    <property type="match status" value="1"/>
</dbReference>
<dbReference type="GO" id="GO:0042128">
    <property type="term" value="P:nitrate assimilation"/>
    <property type="evidence" value="ECO:0007669"/>
    <property type="project" value="UniProtKB-KW"/>
</dbReference>
<keyword evidence="4" id="KW-0004">4Fe-4S</keyword>
<dbReference type="Pfam" id="PF04879">
    <property type="entry name" value="Molybdop_Fe4S4"/>
    <property type="match status" value="1"/>
</dbReference>
<keyword evidence="13" id="KW-1185">Reference proteome</keyword>
<keyword evidence="10" id="KW-0534">Nitrate assimilation</keyword>
<dbReference type="Gene3D" id="2.20.25.90">
    <property type="entry name" value="ADC-like domains"/>
    <property type="match status" value="1"/>
</dbReference>
<evidence type="ECO:0000313" key="13">
    <source>
        <dbReference type="Proteomes" id="UP001161160"/>
    </source>
</evidence>
<sequence>MAEVKSTCCYCGVGCGVIIETADNHSSKAEVIGVRGDPDHPANFGRLCSKGSTLHLTANPELQKQARLGQPAIRQERGAIPADVSWSKATQTIANRFAEIIKEHGPESVGIYVSGQLLTEDYYVFNKLMKGLIGANNIDTNSRLCMSSAVAGYKQTLGMDAPPCSYEDIDVASTIFITGSNTAFAHPILYRRLEDARKNNPNMKVIVVDPRRTDTAKEADLYLQIQPGTDVALYHGMLHIMLWEKWLDESYIASFTEGFDVLKDLVRDFTPKAVAGICGIKEKDLYLASEWFARSGATLSMYCQGLNQSASGTAKNAALVNLHLATGQIGKPGAGPFSLTGQPNAMGGREVGGLANLLSAHRDLSNPEHRQEVADLWGVHSVPEKPGLSAIPMFEALRNGELKAIWIVCTNPAQSMPDLNVVHEGLSKAKFVVVQDAYANTATTLYADVLLPATTWAEKTGTVTNSERRISRVNPAIAPYESSKHDWQIALDVARALEPLLPNTKRDGVETLFPYLTPEDIWNEHRASTQGRDLDITGLSYAILEECGPQQWPMPIGSNAGKKRLYADGIFPTKNKKARFIAAPYKATVEAVDARYPFALNTGRLRDQWHGMSRTGTVGTLYAHSPEPCIEISPKDAGRMNLENGSLVHVTSRRGSEIFPVKISEDIASSQAFIAMHWGSEFISGCAGKTAGRGVNGLTCGAIDPVSGQPELKHSAIKILPTNLPWRLVAFGLFSKNVAFAIQNSLRKTLGEFDSAQCVLFGREQDGEFIGVSFKAAHHCDPAEEPESLASLGLTQVMLQFQLNDASPDPVMRYQDKRRGVVRLVRAKETVLSAMLTGSIDSLASTEWLREYLERGLDAKSLGRSLLLPVSKAPVELKPRGKAICNCYNVTAETITASLEEMPTGTNPDQALAILQTNTQCGTNCGSCKPEIKQIITLHLKAELAA</sequence>
<dbReference type="InterPro" id="IPR050123">
    <property type="entry name" value="Prok_molybdopt-oxidoreductase"/>
</dbReference>